<keyword evidence="5 8" id="KW-1133">Transmembrane helix</keyword>
<evidence type="ECO:0000256" key="1">
    <source>
        <dbReference type="ARBA" id="ARBA00004141"/>
    </source>
</evidence>
<dbReference type="NCBIfam" id="TIGR00879">
    <property type="entry name" value="SP"/>
    <property type="match status" value="1"/>
</dbReference>
<feature type="transmembrane region" description="Helical" evidence="8">
    <location>
        <begin position="107"/>
        <end position="129"/>
    </location>
</feature>
<dbReference type="PROSITE" id="PS51257">
    <property type="entry name" value="PROKAR_LIPOPROTEIN"/>
    <property type="match status" value="1"/>
</dbReference>
<dbReference type="PANTHER" id="PTHR48022:SF28">
    <property type="entry name" value="MAJOR FACILITATOR SUPERFAMILY (MFS) PROFILE DOMAIN-CONTAINING PROTEIN-RELATED"/>
    <property type="match status" value="1"/>
</dbReference>
<dbReference type="AlphaFoldDB" id="A0A6A6GSH5"/>
<feature type="transmembrane region" description="Helical" evidence="8">
    <location>
        <begin position="326"/>
        <end position="350"/>
    </location>
</feature>
<feature type="transmembrane region" description="Helical" evidence="8">
    <location>
        <begin position="141"/>
        <end position="161"/>
    </location>
</feature>
<evidence type="ECO:0000259" key="9">
    <source>
        <dbReference type="PROSITE" id="PS50850"/>
    </source>
</evidence>
<dbReference type="InterPro" id="IPR050360">
    <property type="entry name" value="MFS_Sugar_Transporters"/>
</dbReference>
<organism evidence="10 11">
    <name type="scientific">Viridothelium virens</name>
    <name type="common">Speckled blister lichen</name>
    <name type="synonym">Trypethelium virens</name>
    <dbReference type="NCBI Taxonomy" id="1048519"/>
    <lineage>
        <taxon>Eukaryota</taxon>
        <taxon>Fungi</taxon>
        <taxon>Dikarya</taxon>
        <taxon>Ascomycota</taxon>
        <taxon>Pezizomycotina</taxon>
        <taxon>Dothideomycetes</taxon>
        <taxon>Dothideomycetes incertae sedis</taxon>
        <taxon>Trypetheliales</taxon>
        <taxon>Trypetheliaceae</taxon>
        <taxon>Viridothelium</taxon>
    </lineage>
</organism>
<keyword evidence="3 7" id="KW-0813">Transport</keyword>
<name>A0A6A6GSH5_VIRVR</name>
<feature type="transmembrane region" description="Helical" evidence="8">
    <location>
        <begin position="260"/>
        <end position="282"/>
    </location>
</feature>
<evidence type="ECO:0000256" key="8">
    <source>
        <dbReference type="SAM" id="Phobius"/>
    </source>
</evidence>
<dbReference type="InterPro" id="IPR005828">
    <property type="entry name" value="MFS_sugar_transport-like"/>
</dbReference>
<keyword evidence="6 8" id="KW-0472">Membrane</keyword>
<feature type="transmembrane region" description="Helical" evidence="8">
    <location>
        <begin position="298"/>
        <end position="319"/>
    </location>
</feature>
<reference evidence="10" key="1">
    <citation type="journal article" date="2020" name="Stud. Mycol.">
        <title>101 Dothideomycetes genomes: a test case for predicting lifestyles and emergence of pathogens.</title>
        <authorList>
            <person name="Haridas S."/>
            <person name="Albert R."/>
            <person name="Binder M."/>
            <person name="Bloem J."/>
            <person name="Labutti K."/>
            <person name="Salamov A."/>
            <person name="Andreopoulos B."/>
            <person name="Baker S."/>
            <person name="Barry K."/>
            <person name="Bills G."/>
            <person name="Bluhm B."/>
            <person name="Cannon C."/>
            <person name="Castanera R."/>
            <person name="Culley D."/>
            <person name="Daum C."/>
            <person name="Ezra D."/>
            <person name="Gonzalez J."/>
            <person name="Henrissat B."/>
            <person name="Kuo A."/>
            <person name="Liang C."/>
            <person name="Lipzen A."/>
            <person name="Lutzoni F."/>
            <person name="Magnuson J."/>
            <person name="Mondo S."/>
            <person name="Nolan M."/>
            <person name="Ohm R."/>
            <person name="Pangilinan J."/>
            <person name="Park H.-J."/>
            <person name="Ramirez L."/>
            <person name="Alfaro M."/>
            <person name="Sun H."/>
            <person name="Tritt A."/>
            <person name="Yoshinaga Y."/>
            <person name="Zwiers L.-H."/>
            <person name="Turgeon B."/>
            <person name="Goodwin S."/>
            <person name="Spatafora J."/>
            <person name="Crous P."/>
            <person name="Grigoriev I."/>
        </authorList>
    </citation>
    <scope>NUCLEOTIDE SEQUENCE</scope>
    <source>
        <strain evidence="10">Tuck. ex Michener</strain>
    </source>
</reference>
<dbReference type="Proteomes" id="UP000800092">
    <property type="component" value="Unassembled WGS sequence"/>
</dbReference>
<gene>
    <name evidence="10" type="ORF">EV356DRAFT_522231</name>
</gene>
<evidence type="ECO:0000256" key="7">
    <source>
        <dbReference type="RuleBase" id="RU003346"/>
    </source>
</evidence>
<evidence type="ECO:0000313" key="11">
    <source>
        <dbReference type="Proteomes" id="UP000800092"/>
    </source>
</evidence>
<proteinExistence type="inferred from homology"/>
<evidence type="ECO:0000256" key="4">
    <source>
        <dbReference type="ARBA" id="ARBA00022692"/>
    </source>
</evidence>
<protein>
    <submittedName>
        <fullName evidence="10">General substrate transporter</fullName>
    </submittedName>
</protein>
<dbReference type="PROSITE" id="PS00217">
    <property type="entry name" value="SUGAR_TRANSPORT_2"/>
    <property type="match status" value="1"/>
</dbReference>
<keyword evidence="11" id="KW-1185">Reference proteome</keyword>
<accession>A0A6A6GSH5</accession>
<evidence type="ECO:0000256" key="2">
    <source>
        <dbReference type="ARBA" id="ARBA00010992"/>
    </source>
</evidence>
<evidence type="ECO:0000256" key="6">
    <source>
        <dbReference type="ARBA" id="ARBA00023136"/>
    </source>
</evidence>
<dbReference type="FunFam" id="1.20.1250.20:FF:000134">
    <property type="entry name" value="MFS sugar transporter protein"/>
    <property type="match status" value="1"/>
</dbReference>
<keyword evidence="4 8" id="KW-0812">Transmembrane</keyword>
<feature type="transmembrane region" description="Helical" evidence="8">
    <location>
        <begin position="83"/>
        <end position="101"/>
    </location>
</feature>
<dbReference type="PRINTS" id="PR00171">
    <property type="entry name" value="SUGRTRNSPORT"/>
</dbReference>
<feature type="transmembrane region" description="Helical" evidence="8">
    <location>
        <begin position="57"/>
        <end position="76"/>
    </location>
</feature>
<dbReference type="EMBL" id="ML991904">
    <property type="protein sequence ID" value="KAF2228637.1"/>
    <property type="molecule type" value="Genomic_DNA"/>
</dbReference>
<dbReference type="Pfam" id="PF00083">
    <property type="entry name" value="Sugar_tr"/>
    <property type="match status" value="1"/>
</dbReference>
<dbReference type="InterPro" id="IPR005829">
    <property type="entry name" value="Sugar_transporter_CS"/>
</dbReference>
<dbReference type="GO" id="GO:0016020">
    <property type="term" value="C:membrane"/>
    <property type="evidence" value="ECO:0007669"/>
    <property type="project" value="UniProtKB-SubCell"/>
</dbReference>
<dbReference type="InterPro" id="IPR003663">
    <property type="entry name" value="Sugar/inositol_transpt"/>
</dbReference>
<dbReference type="PANTHER" id="PTHR48022">
    <property type="entry name" value="PLASTIDIC GLUCOSE TRANSPORTER 4"/>
    <property type="match status" value="1"/>
</dbReference>
<sequence length="480" mass="52499">MLRLLKGSLLLVLITIASCCGFLLFGYDNGVFSGIIVNPWFLKTFHHPSSSLLGTISALYNVGGFLGSTTAFFCGSKLGRKRTILSGIGICLVGAIVQSATTNMGELIAGRIICGLGVGLMTSTVGIYQAETVPAKTRGRWLTLQLLGGAALGLFFAQWINYGFHNTTGRVGFAFPIAFQVVFLAVSGFLIPLLPESPRWLVKHGDFDEALEVLIRLQGPERASERLAKIVEADTLEKQKTTNEFRSLFTAGSAQNFRRLCLACGIMVMHQLNGINSVTYYFPTLTQKFIGANHTQSLWISGLTSVDSILFALVPVLAIDYYGRRPFLVFGAAYQTASFAIIAALLALGPTHDSKVYGIAALVVMFLYYGVNAATWLGPSWAYPAEILPLQIREKGLALGNICYWLFQFLIVEITPTALANIGYRFYIILACFNLCSTLIVYFCYPETKSWSLEKLDFLFARNGLLLTQSSFADAAISDD</sequence>
<dbReference type="SUPFAM" id="SSF103473">
    <property type="entry name" value="MFS general substrate transporter"/>
    <property type="match status" value="1"/>
</dbReference>
<evidence type="ECO:0000256" key="5">
    <source>
        <dbReference type="ARBA" id="ARBA00022989"/>
    </source>
</evidence>
<feature type="domain" description="Major facilitator superfamily (MFS) profile" evidence="9">
    <location>
        <begin position="14"/>
        <end position="449"/>
    </location>
</feature>
<dbReference type="GO" id="GO:0005351">
    <property type="term" value="F:carbohydrate:proton symporter activity"/>
    <property type="evidence" value="ECO:0007669"/>
    <property type="project" value="TreeGrafter"/>
</dbReference>
<evidence type="ECO:0000313" key="10">
    <source>
        <dbReference type="EMBL" id="KAF2228637.1"/>
    </source>
</evidence>
<feature type="transmembrane region" description="Helical" evidence="8">
    <location>
        <begin position="426"/>
        <end position="445"/>
    </location>
</feature>
<feature type="transmembrane region" description="Helical" evidence="8">
    <location>
        <begin position="356"/>
        <end position="377"/>
    </location>
</feature>
<dbReference type="Gene3D" id="1.20.1250.20">
    <property type="entry name" value="MFS general substrate transporter like domains"/>
    <property type="match status" value="1"/>
</dbReference>
<feature type="transmembrane region" description="Helical" evidence="8">
    <location>
        <begin position="398"/>
        <end position="420"/>
    </location>
</feature>
<comment type="similarity">
    <text evidence="2 7">Belongs to the major facilitator superfamily. Sugar transporter (TC 2.A.1.1) family.</text>
</comment>
<dbReference type="InterPro" id="IPR036259">
    <property type="entry name" value="MFS_trans_sf"/>
</dbReference>
<dbReference type="OrthoDB" id="6339427at2759"/>
<comment type="subcellular location">
    <subcellularLocation>
        <location evidence="1">Membrane</location>
        <topology evidence="1">Multi-pass membrane protein</topology>
    </subcellularLocation>
</comment>
<evidence type="ECO:0000256" key="3">
    <source>
        <dbReference type="ARBA" id="ARBA00022448"/>
    </source>
</evidence>
<feature type="transmembrane region" description="Helical" evidence="8">
    <location>
        <begin position="173"/>
        <end position="194"/>
    </location>
</feature>
<dbReference type="PROSITE" id="PS50850">
    <property type="entry name" value="MFS"/>
    <property type="match status" value="1"/>
</dbReference>
<dbReference type="InterPro" id="IPR020846">
    <property type="entry name" value="MFS_dom"/>
</dbReference>